<feature type="region of interest" description="Disordered" evidence="1">
    <location>
        <begin position="53"/>
        <end position="72"/>
    </location>
</feature>
<sequence length="480" mass="54229">FYSHPSFIRLLYGLLARAISHTFHNWMLNGDDWSRVRLNDVSLAQMGWTRGSSNENFMEEDEPVPRRLNTNPSSPVLVISPDKLSAQYSGDSRHGHDVGAAQADCSIPVKRLLYYFEITVKDRGQRGCVSIGFTDRHFKICRHPGWEPNSCGYHGDDGLLYCAQGKGERFGFPTFTTGDTVGAGINYAAQDIFFTLNGKFLGSVPKNVIGPLYPTIGLHSPNEKVEVNFGQRSFAYDIEQLVQEERDKLQSTIENVSLPLSISHRIVRSYLMHYGYQDTLKSFDTASGNTFPPVIFSPQEMGNESLNEESYALEHRKLLRKLIRSGDIDSALSKLREWYPRLLQDDMSTICFLLHCQKFIELVTESRSEAAINYARLELQKFYGINTLEDLLKDAVALLAYEDPKHSDLGYLLSLTQREAVADAINAMVLSTNPALQNPEHVLTSSLEKLLKQLTVCNIMRRDLNGRQGEVFNLHKLLHG</sequence>
<dbReference type="InterPro" id="IPR006595">
    <property type="entry name" value="CTLH_C"/>
</dbReference>
<protein>
    <recommendedName>
        <fullName evidence="6">Ran-binding protein 10</fullName>
    </recommendedName>
</protein>
<dbReference type="PROSITE" id="PS50897">
    <property type="entry name" value="CTLH"/>
    <property type="match status" value="1"/>
</dbReference>
<evidence type="ECO:0000259" key="2">
    <source>
        <dbReference type="PROSITE" id="PS50188"/>
    </source>
</evidence>
<evidence type="ECO:0000313" key="4">
    <source>
        <dbReference type="EMBL" id="KAH9331513.1"/>
    </source>
</evidence>
<dbReference type="PROSITE" id="PS50896">
    <property type="entry name" value="LISH"/>
    <property type="match status" value="1"/>
</dbReference>
<proteinExistence type="predicted"/>
<dbReference type="InterPro" id="IPR013144">
    <property type="entry name" value="CRA_dom"/>
</dbReference>
<dbReference type="PANTHER" id="PTHR12864">
    <property type="entry name" value="RAN BINDING PROTEIN 9-RELATED"/>
    <property type="match status" value="1"/>
</dbReference>
<dbReference type="SMART" id="SM00668">
    <property type="entry name" value="CTLH"/>
    <property type="match status" value="1"/>
</dbReference>
<dbReference type="SMART" id="SM00757">
    <property type="entry name" value="CRA"/>
    <property type="match status" value="1"/>
</dbReference>
<dbReference type="Pfam" id="PF00622">
    <property type="entry name" value="SPRY"/>
    <property type="match status" value="1"/>
</dbReference>
<evidence type="ECO:0000259" key="3">
    <source>
        <dbReference type="PROSITE" id="PS50897"/>
    </source>
</evidence>
<keyword evidence="5" id="KW-1185">Reference proteome</keyword>
<dbReference type="InterPro" id="IPR001870">
    <property type="entry name" value="B30.2/SPRY"/>
</dbReference>
<dbReference type="InterPro" id="IPR043136">
    <property type="entry name" value="B30.2/SPRY_sf"/>
</dbReference>
<dbReference type="InterPro" id="IPR006594">
    <property type="entry name" value="LisH"/>
</dbReference>
<dbReference type="Gene3D" id="2.60.120.920">
    <property type="match status" value="1"/>
</dbReference>
<feature type="non-terminal residue" evidence="4">
    <location>
        <position position="480"/>
    </location>
</feature>
<dbReference type="InterPro" id="IPR024964">
    <property type="entry name" value="CTLH/CRA"/>
</dbReference>
<reference evidence="4 5" key="1">
    <citation type="journal article" date="2021" name="Nat. Plants">
        <title>The Taxus genome provides insights into paclitaxel biosynthesis.</title>
        <authorList>
            <person name="Xiong X."/>
            <person name="Gou J."/>
            <person name="Liao Q."/>
            <person name="Li Y."/>
            <person name="Zhou Q."/>
            <person name="Bi G."/>
            <person name="Li C."/>
            <person name="Du R."/>
            <person name="Wang X."/>
            <person name="Sun T."/>
            <person name="Guo L."/>
            <person name="Liang H."/>
            <person name="Lu P."/>
            <person name="Wu Y."/>
            <person name="Zhang Z."/>
            <person name="Ro D.K."/>
            <person name="Shang Y."/>
            <person name="Huang S."/>
            <person name="Yan J."/>
        </authorList>
    </citation>
    <scope>NUCLEOTIDE SEQUENCE [LARGE SCALE GENOMIC DNA]</scope>
    <source>
        <strain evidence="4">Ta-2019</strain>
    </source>
</reference>
<name>A0AA38GZN8_TAXCH</name>
<dbReference type="InterPro" id="IPR003877">
    <property type="entry name" value="SPRY_dom"/>
</dbReference>
<organism evidence="4 5">
    <name type="scientific">Taxus chinensis</name>
    <name type="common">Chinese yew</name>
    <name type="synonym">Taxus wallichiana var. chinensis</name>
    <dbReference type="NCBI Taxonomy" id="29808"/>
    <lineage>
        <taxon>Eukaryota</taxon>
        <taxon>Viridiplantae</taxon>
        <taxon>Streptophyta</taxon>
        <taxon>Embryophyta</taxon>
        <taxon>Tracheophyta</taxon>
        <taxon>Spermatophyta</taxon>
        <taxon>Pinopsida</taxon>
        <taxon>Pinidae</taxon>
        <taxon>Conifers II</taxon>
        <taxon>Cupressales</taxon>
        <taxon>Taxaceae</taxon>
        <taxon>Taxus</taxon>
    </lineage>
</organism>
<dbReference type="Proteomes" id="UP000824469">
    <property type="component" value="Unassembled WGS sequence"/>
</dbReference>
<dbReference type="SMART" id="SM00449">
    <property type="entry name" value="SPRY"/>
    <property type="match status" value="1"/>
</dbReference>
<dbReference type="EMBL" id="JAHRHJ020000001">
    <property type="protein sequence ID" value="KAH9331513.1"/>
    <property type="molecule type" value="Genomic_DNA"/>
</dbReference>
<feature type="domain" description="B30.2/SPRY" evidence="2">
    <location>
        <begin position="46"/>
        <end position="234"/>
    </location>
</feature>
<evidence type="ECO:0008006" key="6">
    <source>
        <dbReference type="Google" id="ProtNLM"/>
    </source>
</evidence>
<dbReference type="SUPFAM" id="SSF49899">
    <property type="entry name" value="Concanavalin A-like lectins/glucanases"/>
    <property type="match status" value="1"/>
</dbReference>
<dbReference type="PROSITE" id="PS50188">
    <property type="entry name" value="B302_SPRY"/>
    <property type="match status" value="1"/>
</dbReference>
<gene>
    <name evidence="4" type="ORF">KI387_003621</name>
</gene>
<dbReference type="InterPro" id="IPR050618">
    <property type="entry name" value="Ubq-SigPath_Reg"/>
</dbReference>
<dbReference type="OMA" id="GCCINFV"/>
<feature type="non-terminal residue" evidence="4">
    <location>
        <position position="1"/>
    </location>
</feature>
<accession>A0AA38GZN8</accession>
<evidence type="ECO:0000313" key="5">
    <source>
        <dbReference type="Proteomes" id="UP000824469"/>
    </source>
</evidence>
<comment type="caution">
    <text evidence="4">The sequence shown here is derived from an EMBL/GenBank/DDBJ whole genome shotgun (WGS) entry which is preliminary data.</text>
</comment>
<evidence type="ECO:0000256" key="1">
    <source>
        <dbReference type="SAM" id="MobiDB-lite"/>
    </source>
</evidence>
<dbReference type="Pfam" id="PF10607">
    <property type="entry name" value="CTLH"/>
    <property type="match status" value="1"/>
</dbReference>
<dbReference type="InterPro" id="IPR013320">
    <property type="entry name" value="ConA-like_dom_sf"/>
</dbReference>
<dbReference type="AlphaFoldDB" id="A0AA38GZN8"/>
<feature type="domain" description="CTLH" evidence="3">
    <location>
        <begin position="312"/>
        <end position="370"/>
    </location>
</feature>